<dbReference type="Proteomes" id="UP001179952">
    <property type="component" value="Unassembled WGS sequence"/>
</dbReference>
<dbReference type="InterPro" id="IPR036318">
    <property type="entry name" value="FAD-bd_PCMH-like_sf"/>
</dbReference>
<dbReference type="EC" id="1.1.3.8" evidence="3"/>
<dbReference type="InterPro" id="IPR016169">
    <property type="entry name" value="FAD-bd_PCMH_sub2"/>
</dbReference>
<keyword evidence="10" id="KW-1185">Reference proteome</keyword>
<name>A0AAV9AZH0_ACOGR</name>
<dbReference type="Pfam" id="PF01565">
    <property type="entry name" value="FAD_binding_4"/>
    <property type="match status" value="1"/>
</dbReference>
<evidence type="ECO:0000256" key="4">
    <source>
        <dbReference type="ARBA" id="ARBA00022644"/>
    </source>
</evidence>
<organism evidence="9 10">
    <name type="scientific">Acorus gramineus</name>
    <name type="common">Dwarf sweet flag</name>
    <dbReference type="NCBI Taxonomy" id="55184"/>
    <lineage>
        <taxon>Eukaryota</taxon>
        <taxon>Viridiplantae</taxon>
        <taxon>Streptophyta</taxon>
        <taxon>Embryophyta</taxon>
        <taxon>Tracheophyta</taxon>
        <taxon>Spermatophyta</taxon>
        <taxon>Magnoliopsida</taxon>
        <taxon>Liliopsida</taxon>
        <taxon>Acoraceae</taxon>
        <taxon>Acorus</taxon>
    </lineage>
</organism>
<reference evidence="9" key="1">
    <citation type="journal article" date="2023" name="Nat. Commun.">
        <title>Diploid and tetraploid genomes of Acorus and the evolution of monocots.</title>
        <authorList>
            <person name="Ma L."/>
            <person name="Liu K.W."/>
            <person name="Li Z."/>
            <person name="Hsiao Y.Y."/>
            <person name="Qi Y."/>
            <person name="Fu T."/>
            <person name="Tang G.D."/>
            <person name="Zhang D."/>
            <person name="Sun W.H."/>
            <person name="Liu D.K."/>
            <person name="Li Y."/>
            <person name="Chen G.Z."/>
            <person name="Liu X.D."/>
            <person name="Liao X.Y."/>
            <person name="Jiang Y.T."/>
            <person name="Yu X."/>
            <person name="Hao Y."/>
            <person name="Huang J."/>
            <person name="Zhao X.W."/>
            <person name="Ke S."/>
            <person name="Chen Y.Y."/>
            <person name="Wu W.L."/>
            <person name="Hsu J.L."/>
            <person name="Lin Y.F."/>
            <person name="Huang M.D."/>
            <person name="Li C.Y."/>
            <person name="Huang L."/>
            <person name="Wang Z.W."/>
            <person name="Zhao X."/>
            <person name="Zhong W.Y."/>
            <person name="Peng D.H."/>
            <person name="Ahmad S."/>
            <person name="Lan S."/>
            <person name="Zhang J.S."/>
            <person name="Tsai W.C."/>
            <person name="Van de Peer Y."/>
            <person name="Liu Z.J."/>
        </authorList>
    </citation>
    <scope>NUCLEOTIDE SEQUENCE</scope>
    <source>
        <strain evidence="9">SCP</strain>
    </source>
</reference>
<evidence type="ECO:0000256" key="3">
    <source>
        <dbReference type="ARBA" id="ARBA00013121"/>
    </source>
</evidence>
<comment type="pathway">
    <text evidence="1">Cofactor biosynthesis; L-ascorbate biosynthesis.</text>
</comment>
<evidence type="ECO:0000313" key="10">
    <source>
        <dbReference type="Proteomes" id="UP001179952"/>
    </source>
</evidence>
<dbReference type="GO" id="GO:0019853">
    <property type="term" value="P:L-ascorbic acid biosynthetic process"/>
    <property type="evidence" value="ECO:0007669"/>
    <property type="project" value="UniProtKB-KW"/>
</dbReference>
<comment type="caution">
    <text evidence="9">The sequence shown here is derived from an EMBL/GenBank/DDBJ whole genome shotgun (WGS) entry which is preliminary data.</text>
</comment>
<dbReference type="InterPro" id="IPR055154">
    <property type="entry name" value="GULLO2-like_C"/>
</dbReference>
<feature type="chain" id="PRO_5043742910" description="L-gulonolactone oxidase" evidence="7">
    <location>
        <begin position="27"/>
        <end position="606"/>
    </location>
</feature>
<comment type="catalytic activity">
    <reaction evidence="6">
        <text>L-gulono-1,4-lactone + O2 = L-ascorbate + H2O2 + H(+)</text>
        <dbReference type="Rhea" id="RHEA:32363"/>
        <dbReference type="ChEBI" id="CHEBI:15378"/>
        <dbReference type="ChEBI" id="CHEBI:15379"/>
        <dbReference type="ChEBI" id="CHEBI:16240"/>
        <dbReference type="ChEBI" id="CHEBI:17587"/>
        <dbReference type="ChEBI" id="CHEBI:38290"/>
        <dbReference type="EC" id="1.1.3.8"/>
    </reaction>
</comment>
<dbReference type="AlphaFoldDB" id="A0AAV9AZH0"/>
<dbReference type="InterPro" id="IPR010030">
    <property type="entry name" value="GULO_Plant"/>
</dbReference>
<dbReference type="GO" id="GO:0016020">
    <property type="term" value="C:membrane"/>
    <property type="evidence" value="ECO:0007669"/>
    <property type="project" value="InterPro"/>
</dbReference>
<dbReference type="PROSITE" id="PS51387">
    <property type="entry name" value="FAD_PCMH"/>
    <property type="match status" value="1"/>
</dbReference>
<feature type="signal peptide" evidence="7">
    <location>
        <begin position="1"/>
        <end position="26"/>
    </location>
</feature>
<dbReference type="PANTHER" id="PTHR13878">
    <property type="entry name" value="GULONOLACTONE OXIDASE"/>
    <property type="match status" value="1"/>
</dbReference>
<sequence>MKTNLSHHHLLLTLTLSTLLSTLIHATPPPPTVTCNAGDVNCTVTNGYGIYPDRTTCKAASVARPADESELLSVVSDASQKKQHMKVVTVHSHSIPKLSCPGGLDGEGLVISTENLNSVMNVDPLRGRMTVGGGITLRGLIDAAAENGLALPHSPYWEGMTLGGLIGTGSHGSSLSGKGPAVHEYVVGVRLVVPSTSAGGDGKYARVVELVEGNEELLAAKVSLGVLGVISQVTLQLEPMFKRSITNRVEGDDGFENQIAAFGSMTEFGDITWYPSQGRVVFRDDFRVPITTKGIGLNDFTGFRAQPRLIIEGIRTTGTHCESLTTYTTHNPSGKCVLSTGQVTILLESGLGLKNRDGSLLEFTGYPVIGNQSDMQTSGSCLNGKDDLLLTTCGWDRRIHGLRYHQTTVSIPLTNITSFISDVKKLRDINRDSLCGVELYSGFLMRFIKASTAYLGKTADSVDIDITYYRSNDPLDPRLDEDVLEEIEQMALFKYKGMPHLGKNRNVGFVGMREKLGAKGDLFVKAMEKYDPEGLFSSDWTDAVLGLRGKALTVEKKGCALEGLCICSRDEHCAPEKGYLCRPGMVYTESRVCRREDDGLLKMEVL</sequence>
<evidence type="ECO:0000256" key="6">
    <source>
        <dbReference type="ARBA" id="ARBA00048083"/>
    </source>
</evidence>
<accession>A0AAV9AZH0</accession>
<dbReference type="PANTHER" id="PTHR13878:SF104">
    <property type="entry name" value="FAD-BINDING PCMH-TYPE DOMAIN-CONTAINING PROTEIN"/>
    <property type="match status" value="1"/>
</dbReference>
<dbReference type="GO" id="GO:0071949">
    <property type="term" value="F:FAD binding"/>
    <property type="evidence" value="ECO:0007669"/>
    <property type="project" value="InterPro"/>
</dbReference>
<dbReference type="Gene3D" id="3.30.465.10">
    <property type="match status" value="1"/>
</dbReference>
<keyword evidence="7" id="KW-0732">Signal</keyword>
<evidence type="ECO:0000256" key="1">
    <source>
        <dbReference type="ARBA" id="ARBA00005147"/>
    </source>
</evidence>
<evidence type="ECO:0000256" key="2">
    <source>
        <dbReference type="ARBA" id="ARBA00005466"/>
    </source>
</evidence>
<evidence type="ECO:0000313" key="9">
    <source>
        <dbReference type="EMBL" id="KAK1269775.1"/>
    </source>
</evidence>
<evidence type="ECO:0000259" key="8">
    <source>
        <dbReference type="PROSITE" id="PS51387"/>
    </source>
</evidence>
<dbReference type="InterPro" id="IPR007173">
    <property type="entry name" value="ALO_C"/>
</dbReference>
<dbReference type="InterPro" id="IPR016166">
    <property type="entry name" value="FAD-bd_PCMH"/>
</dbReference>
<feature type="domain" description="FAD-binding PCMH-type" evidence="8">
    <location>
        <begin position="55"/>
        <end position="240"/>
    </location>
</feature>
<comment type="similarity">
    <text evidence="2">Belongs to the oxygen-dependent FAD-linked oxidoreductase family.</text>
</comment>
<gene>
    <name evidence="9" type="ORF">QJS04_geneDACA006613</name>
</gene>
<dbReference type="InterPro" id="IPR050432">
    <property type="entry name" value="FAD-linked_Oxidoreductases_BP"/>
</dbReference>
<dbReference type="GO" id="GO:0003885">
    <property type="term" value="F:D-arabinono-1,4-lactone oxidase activity"/>
    <property type="evidence" value="ECO:0007669"/>
    <property type="project" value="InterPro"/>
</dbReference>
<dbReference type="NCBIfam" id="TIGR01677">
    <property type="entry name" value="pln_FAD_oxido"/>
    <property type="match status" value="1"/>
</dbReference>
<evidence type="ECO:0000256" key="5">
    <source>
        <dbReference type="ARBA" id="ARBA00023002"/>
    </source>
</evidence>
<dbReference type="InterPro" id="IPR006094">
    <property type="entry name" value="Oxid_FAD_bind_N"/>
</dbReference>
<evidence type="ECO:0000256" key="7">
    <source>
        <dbReference type="SAM" id="SignalP"/>
    </source>
</evidence>
<dbReference type="GO" id="GO:0050105">
    <property type="term" value="F:L-gulonolactone oxidase activity"/>
    <property type="evidence" value="ECO:0007669"/>
    <property type="project" value="UniProtKB-EC"/>
</dbReference>
<dbReference type="Pfam" id="PF22906">
    <property type="entry name" value="GULLO2-like_3rd"/>
    <property type="match status" value="1"/>
</dbReference>
<protein>
    <recommendedName>
        <fullName evidence="3">L-gulonolactone oxidase</fullName>
        <ecNumber evidence="3">1.1.3.8</ecNumber>
    </recommendedName>
</protein>
<dbReference type="SUPFAM" id="SSF56176">
    <property type="entry name" value="FAD-binding/transporter-associated domain-like"/>
    <property type="match status" value="1"/>
</dbReference>
<keyword evidence="5" id="KW-0560">Oxidoreductase</keyword>
<dbReference type="EMBL" id="JAUJYN010000006">
    <property type="protein sequence ID" value="KAK1269775.1"/>
    <property type="molecule type" value="Genomic_DNA"/>
</dbReference>
<proteinExistence type="inferred from homology"/>
<dbReference type="Pfam" id="PF04030">
    <property type="entry name" value="ALO"/>
    <property type="match status" value="1"/>
</dbReference>
<reference evidence="9" key="2">
    <citation type="submission" date="2023-06" db="EMBL/GenBank/DDBJ databases">
        <authorList>
            <person name="Ma L."/>
            <person name="Liu K.-W."/>
            <person name="Li Z."/>
            <person name="Hsiao Y.-Y."/>
            <person name="Qi Y."/>
            <person name="Fu T."/>
            <person name="Tang G."/>
            <person name="Zhang D."/>
            <person name="Sun W.-H."/>
            <person name="Liu D.-K."/>
            <person name="Li Y."/>
            <person name="Chen G.-Z."/>
            <person name="Liu X.-D."/>
            <person name="Liao X.-Y."/>
            <person name="Jiang Y.-T."/>
            <person name="Yu X."/>
            <person name="Hao Y."/>
            <person name="Huang J."/>
            <person name="Zhao X.-W."/>
            <person name="Ke S."/>
            <person name="Chen Y.-Y."/>
            <person name="Wu W.-L."/>
            <person name="Hsu J.-L."/>
            <person name="Lin Y.-F."/>
            <person name="Huang M.-D."/>
            <person name="Li C.-Y."/>
            <person name="Huang L."/>
            <person name="Wang Z.-W."/>
            <person name="Zhao X."/>
            <person name="Zhong W.-Y."/>
            <person name="Peng D.-H."/>
            <person name="Ahmad S."/>
            <person name="Lan S."/>
            <person name="Zhang J.-S."/>
            <person name="Tsai W.-C."/>
            <person name="Van De Peer Y."/>
            <person name="Liu Z.-J."/>
        </authorList>
    </citation>
    <scope>NUCLEOTIDE SEQUENCE</scope>
    <source>
        <strain evidence="9">SCP</strain>
        <tissue evidence="9">Leaves</tissue>
    </source>
</reference>
<keyword evidence="4" id="KW-0060">Ascorbate biosynthesis</keyword>